<dbReference type="EMBL" id="CP042806">
    <property type="protein sequence ID" value="QEE30487.1"/>
    <property type="molecule type" value="Genomic_DNA"/>
</dbReference>
<evidence type="ECO:0000313" key="1">
    <source>
        <dbReference type="EMBL" id="QEE30487.1"/>
    </source>
</evidence>
<accession>A0A5B9EJB6</accession>
<dbReference type="AlphaFoldDB" id="A0A5B9EJB6"/>
<organism evidence="1 2">
    <name type="scientific">Terriglobus albidus</name>
    <dbReference type="NCBI Taxonomy" id="1592106"/>
    <lineage>
        <taxon>Bacteria</taxon>
        <taxon>Pseudomonadati</taxon>
        <taxon>Acidobacteriota</taxon>
        <taxon>Terriglobia</taxon>
        <taxon>Terriglobales</taxon>
        <taxon>Acidobacteriaceae</taxon>
        <taxon>Terriglobus</taxon>
    </lineage>
</organism>
<dbReference type="KEGG" id="talb:FTW19_22370"/>
<name>A0A5B9EJB6_9BACT</name>
<dbReference type="OrthoDB" id="9758822at2"/>
<dbReference type="InterPro" id="IPR013785">
    <property type="entry name" value="Aldolase_TIM"/>
</dbReference>
<dbReference type="Proteomes" id="UP000321820">
    <property type="component" value="Chromosome"/>
</dbReference>
<proteinExistence type="predicted"/>
<dbReference type="Gene3D" id="3.20.20.70">
    <property type="entry name" value="Aldolase class I"/>
    <property type="match status" value="1"/>
</dbReference>
<protein>
    <recommendedName>
        <fullName evidence="3">Alpha-galactosidase</fullName>
    </recommendedName>
</protein>
<reference evidence="1 2" key="1">
    <citation type="submission" date="2019-08" db="EMBL/GenBank/DDBJ databases">
        <title>Complete genome sequence of Terriglobus albidus strain ORNL.</title>
        <authorList>
            <person name="Podar M."/>
        </authorList>
    </citation>
    <scope>NUCLEOTIDE SEQUENCE [LARGE SCALE GENOMIC DNA]</scope>
    <source>
        <strain evidence="1 2">ORNL</strain>
    </source>
</reference>
<dbReference type="InterPro" id="IPR006311">
    <property type="entry name" value="TAT_signal"/>
</dbReference>
<dbReference type="RefSeq" id="WP_147649800.1">
    <property type="nucleotide sequence ID" value="NZ_CP042806.1"/>
</dbReference>
<dbReference type="InterPro" id="IPR017853">
    <property type="entry name" value="GH"/>
</dbReference>
<gene>
    <name evidence="1" type="ORF">FTW19_22370</name>
</gene>
<dbReference type="SUPFAM" id="SSF51445">
    <property type="entry name" value="(Trans)glycosidases"/>
    <property type="match status" value="1"/>
</dbReference>
<dbReference type="PROSITE" id="PS51318">
    <property type="entry name" value="TAT"/>
    <property type="match status" value="1"/>
</dbReference>
<evidence type="ECO:0000313" key="2">
    <source>
        <dbReference type="Proteomes" id="UP000321820"/>
    </source>
</evidence>
<evidence type="ECO:0008006" key="3">
    <source>
        <dbReference type="Google" id="ProtNLM"/>
    </source>
</evidence>
<sequence length="564" mass="61449">MKKTSLALLSRRDLILGATASASLAATPLRAQSVKPSLPFADLRETPAQITAFAGLDNARPLTRSGSEWRAGDLVVTLDNSRTGTVVSLAAPSVAVTHLRLRWSLRYPEDIVVLGDAWERSYGDLGWRNVVAERPLPWYCAVHQNGTTHCYGVETGAASLGMWQVDTAGITLWLDVRNGGEGVLLGSRVLKAATLVARRGDRGESIHSALSAFCRTMCPSPRLPKTTVYGSNDWYYAYGKNTAEGILRDAELVAALAPSNGPKPFAIVDDGWQNQQTFPDMAALTAQIRSKGARPGLWIRPLQAHAGTDPKLLLPDVRFGRRRERFNDLAYDPTIPEAREAALNTMREAVRWGNDLVKHDFSTYELFGGWGSEMGASMTTGGWHFNDRSLTNAEIVLNLYRGLREAAGEQTVVIGCNTIGHLAAGLFEANRTGDDVSGRAWERTRRMGVNTLAFRLPQNRALFIVDADCVPLTKAIAWEKTRIWLDVVARSGTTLIVSPEPGAIGAEQKAALREAFAIAATTPAATADDMLQSNAPERWTFQQNGGIKKANYSWDEDGASPFSI</sequence>
<keyword evidence="2" id="KW-1185">Reference proteome</keyword>